<organism evidence="2 3">
    <name type="scientific">Kouleothrix aurantiaca</name>
    <dbReference type="NCBI Taxonomy" id="186479"/>
    <lineage>
        <taxon>Bacteria</taxon>
        <taxon>Bacillati</taxon>
        <taxon>Chloroflexota</taxon>
        <taxon>Chloroflexia</taxon>
        <taxon>Chloroflexales</taxon>
        <taxon>Roseiflexineae</taxon>
        <taxon>Roseiflexaceae</taxon>
        <taxon>Kouleothrix</taxon>
    </lineage>
</organism>
<proteinExistence type="predicted"/>
<evidence type="ECO:0000313" key="3">
    <source>
        <dbReference type="Proteomes" id="UP000050509"/>
    </source>
</evidence>
<evidence type="ECO:0000256" key="1">
    <source>
        <dbReference type="SAM" id="Phobius"/>
    </source>
</evidence>
<protein>
    <submittedName>
        <fullName evidence="2">Uncharacterized protein</fullName>
    </submittedName>
</protein>
<accession>A0A0N8PS34</accession>
<dbReference type="AlphaFoldDB" id="A0A0N8PS34"/>
<dbReference type="EMBL" id="LJCR01000842">
    <property type="protein sequence ID" value="KPV51613.1"/>
    <property type="molecule type" value="Genomic_DNA"/>
</dbReference>
<reference evidence="2 3" key="1">
    <citation type="submission" date="2015-09" db="EMBL/GenBank/DDBJ databases">
        <title>Draft genome sequence of Kouleothrix aurantiaca JCM 19913.</title>
        <authorList>
            <person name="Hemp J."/>
        </authorList>
    </citation>
    <scope>NUCLEOTIDE SEQUENCE [LARGE SCALE GENOMIC DNA]</scope>
    <source>
        <strain evidence="2 3">COM-B</strain>
    </source>
</reference>
<feature type="transmembrane region" description="Helical" evidence="1">
    <location>
        <begin position="12"/>
        <end position="30"/>
    </location>
</feature>
<gene>
    <name evidence="2" type="ORF">SE17_20195</name>
</gene>
<keyword evidence="1" id="KW-0472">Membrane</keyword>
<dbReference type="Proteomes" id="UP000050509">
    <property type="component" value="Unassembled WGS sequence"/>
</dbReference>
<keyword evidence="3" id="KW-1185">Reference proteome</keyword>
<feature type="transmembrane region" description="Helical" evidence="1">
    <location>
        <begin position="36"/>
        <end position="55"/>
    </location>
</feature>
<keyword evidence="1" id="KW-0812">Transmembrane</keyword>
<evidence type="ECO:0000313" key="2">
    <source>
        <dbReference type="EMBL" id="KPV51613.1"/>
    </source>
</evidence>
<name>A0A0N8PS34_9CHLR</name>
<keyword evidence="1" id="KW-1133">Transmembrane helix</keyword>
<comment type="caution">
    <text evidence="2">The sequence shown here is derived from an EMBL/GenBank/DDBJ whole genome shotgun (WGS) entry which is preliminary data.</text>
</comment>
<sequence length="116" mass="12378">MIHAEIPQRRPWGAIGLLAALALGTLLAVFNLYAGLALIAVAVLTVLAMALPLGGQARRAQVSWRASVRRSLVAAGQEPQMAFVIPAESVPGYTPMLTREGVVLVNDEGTIIYRMK</sequence>